<evidence type="ECO:0000313" key="2">
    <source>
        <dbReference type="Proteomes" id="UP001519325"/>
    </source>
</evidence>
<comment type="caution">
    <text evidence="1">The sequence shown here is derived from an EMBL/GenBank/DDBJ whole genome shotgun (WGS) entry which is preliminary data.</text>
</comment>
<dbReference type="EMBL" id="JAGGMR010000001">
    <property type="protein sequence ID" value="MBP2191131.1"/>
    <property type="molecule type" value="Genomic_DNA"/>
</dbReference>
<accession>A0ABS4QHG0</accession>
<dbReference type="Pfam" id="PF05147">
    <property type="entry name" value="LANC_like"/>
    <property type="match status" value="1"/>
</dbReference>
<reference evidence="1 2" key="1">
    <citation type="submission" date="2021-03" db="EMBL/GenBank/DDBJ databases">
        <title>Sequencing the genomes of 1000 actinobacteria strains.</title>
        <authorList>
            <person name="Klenk H.-P."/>
        </authorList>
    </citation>
    <scope>NUCLEOTIDE SEQUENCE [LARGE SCALE GENOMIC DNA]</scope>
    <source>
        <strain evidence="1 2">DSM 45516</strain>
    </source>
</reference>
<dbReference type="Proteomes" id="UP001519325">
    <property type="component" value="Unassembled WGS sequence"/>
</dbReference>
<dbReference type="Gene3D" id="1.50.10.20">
    <property type="match status" value="1"/>
</dbReference>
<dbReference type="SUPFAM" id="SSF158745">
    <property type="entry name" value="LanC-like"/>
    <property type="match status" value="1"/>
</dbReference>
<dbReference type="SMART" id="SM01260">
    <property type="entry name" value="LANC_like"/>
    <property type="match status" value="1"/>
</dbReference>
<protein>
    <submittedName>
        <fullName evidence="1">Lantibiotic modifying enzyme</fullName>
    </submittedName>
</protein>
<gene>
    <name evidence="1" type="ORF">BJ987_004032</name>
</gene>
<name>A0ABS4QHG0_9NOCA</name>
<keyword evidence="2" id="KW-1185">Reference proteome</keyword>
<organism evidence="1 2">
    <name type="scientific">Nocardia goodfellowii</name>
    <dbReference type="NCBI Taxonomy" id="882446"/>
    <lineage>
        <taxon>Bacteria</taxon>
        <taxon>Bacillati</taxon>
        <taxon>Actinomycetota</taxon>
        <taxon>Actinomycetes</taxon>
        <taxon>Mycobacteriales</taxon>
        <taxon>Nocardiaceae</taxon>
        <taxon>Nocardia</taxon>
    </lineage>
</organism>
<evidence type="ECO:0000313" key="1">
    <source>
        <dbReference type="EMBL" id="MBP2191131.1"/>
    </source>
</evidence>
<proteinExistence type="predicted"/>
<dbReference type="PRINTS" id="PR01950">
    <property type="entry name" value="LANCSUPER"/>
</dbReference>
<sequence>MAKVFDADEFREISERAIAPVRADIRQICADPVRMQRLQQPLGGLAGLGSVIYTLVRIGDLLNDESFADDAQIAARLLSADRIAAAKHDVMIGSAGAIMALLALAERRPKRIAGGERPLELAVRCARHLSRSDEWISAEGPAAAGFCHGRAGIGAAFARLYERTNRPELWQMVPRLFADVASSGPSGPRQAPTLDDRFLNSWCKGAPGIALGHIALSRVTSRRQPGDTVHMLETTGAPGLSETDDLCCGNSGRIDVLVYAASALREPGYLDAAAAIATRVMQRAREQGRYSLKLANGTDVDPRLFPGVAGIGYSLLRLSAPDSLPCVLAMA</sequence>
<dbReference type="InterPro" id="IPR007822">
    <property type="entry name" value="LANC-like"/>
</dbReference>